<organism evidence="1 2">
    <name type="scientific">Vigna mungo</name>
    <name type="common">Black gram</name>
    <name type="synonym">Phaseolus mungo</name>
    <dbReference type="NCBI Taxonomy" id="3915"/>
    <lineage>
        <taxon>Eukaryota</taxon>
        <taxon>Viridiplantae</taxon>
        <taxon>Streptophyta</taxon>
        <taxon>Embryophyta</taxon>
        <taxon>Tracheophyta</taxon>
        <taxon>Spermatophyta</taxon>
        <taxon>Magnoliopsida</taxon>
        <taxon>eudicotyledons</taxon>
        <taxon>Gunneridae</taxon>
        <taxon>Pentapetalae</taxon>
        <taxon>rosids</taxon>
        <taxon>fabids</taxon>
        <taxon>Fabales</taxon>
        <taxon>Fabaceae</taxon>
        <taxon>Papilionoideae</taxon>
        <taxon>50 kb inversion clade</taxon>
        <taxon>NPAAA clade</taxon>
        <taxon>indigoferoid/millettioid clade</taxon>
        <taxon>Phaseoleae</taxon>
        <taxon>Vigna</taxon>
    </lineage>
</organism>
<accession>A0AAQ3RNT8</accession>
<reference evidence="1 2" key="1">
    <citation type="journal article" date="2023" name="Life. Sci Alliance">
        <title>Evolutionary insights into 3D genome organization and epigenetic landscape of Vigna mungo.</title>
        <authorList>
            <person name="Junaid A."/>
            <person name="Singh B."/>
            <person name="Bhatia S."/>
        </authorList>
    </citation>
    <scope>NUCLEOTIDE SEQUENCE [LARGE SCALE GENOMIC DNA]</scope>
    <source>
        <strain evidence="1">Urdbean</strain>
    </source>
</reference>
<evidence type="ECO:0000313" key="2">
    <source>
        <dbReference type="Proteomes" id="UP001374535"/>
    </source>
</evidence>
<gene>
    <name evidence="1" type="ORF">V8G54_031389</name>
</gene>
<proteinExistence type="predicted"/>
<dbReference type="Proteomes" id="UP001374535">
    <property type="component" value="Chromosome 9"/>
</dbReference>
<sequence>MSLSRTDPASRCSWDFLLPLFRLVQIHESWWHEEMTTTFWVGVRRRARRRPFLPCSWFVHAWKGSDFDSRRNLPLGGTVVAAKRLRDARGFHSSLILRLLAQVVGHAIWGLGMGSYFRCFNFFFVITSLR</sequence>
<evidence type="ECO:0000313" key="1">
    <source>
        <dbReference type="EMBL" id="WVY99238.1"/>
    </source>
</evidence>
<protein>
    <submittedName>
        <fullName evidence="1">Uncharacterized protein</fullName>
    </submittedName>
</protein>
<name>A0AAQ3RNT8_VIGMU</name>
<keyword evidence="2" id="KW-1185">Reference proteome</keyword>
<dbReference type="EMBL" id="CP144692">
    <property type="protein sequence ID" value="WVY99238.1"/>
    <property type="molecule type" value="Genomic_DNA"/>
</dbReference>
<dbReference type="AlphaFoldDB" id="A0AAQ3RNT8"/>